<reference evidence="1 2" key="1">
    <citation type="journal article" date="2018" name="Front. Plant Sci.">
        <title>Red Clover (Trifolium pratense) and Zigzag Clover (T. medium) - A Picture of Genomic Similarities and Differences.</title>
        <authorList>
            <person name="Dluhosova J."/>
            <person name="Istvanek J."/>
            <person name="Nedelnik J."/>
            <person name="Repkova J."/>
        </authorList>
    </citation>
    <scope>NUCLEOTIDE SEQUENCE [LARGE SCALE GENOMIC DNA]</scope>
    <source>
        <strain evidence="2">cv. 10/8</strain>
        <tissue evidence="1">Leaf</tissue>
    </source>
</reference>
<proteinExistence type="predicted"/>
<dbReference type="Proteomes" id="UP000265520">
    <property type="component" value="Unassembled WGS sequence"/>
</dbReference>
<comment type="caution">
    <text evidence="1">The sequence shown here is derived from an EMBL/GenBank/DDBJ whole genome shotgun (WGS) entry which is preliminary data.</text>
</comment>
<organism evidence="1 2">
    <name type="scientific">Trifolium medium</name>
    <dbReference type="NCBI Taxonomy" id="97028"/>
    <lineage>
        <taxon>Eukaryota</taxon>
        <taxon>Viridiplantae</taxon>
        <taxon>Streptophyta</taxon>
        <taxon>Embryophyta</taxon>
        <taxon>Tracheophyta</taxon>
        <taxon>Spermatophyta</taxon>
        <taxon>Magnoliopsida</taxon>
        <taxon>eudicotyledons</taxon>
        <taxon>Gunneridae</taxon>
        <taxon>Pentapetalae</taxon>
        <taxon>rosids</taxon>
        <taxon>fabids</taxon>
        <taxon>Fabales</taxon>
        <taxon>Fabaceae</taxon>
        <taxon>Papilionoideae</taxon>
        <taxon>50 kb inversion clade</taxon>
        <taxon>NPAAA clade</taxon>
        <taxon>Hologalegina</taxon>
        <taxon>IRL clade</taxon>
        <taxon>Trifolieae</taxon>
        <taxon>Trifolium</taxon>
    </lineage>
</organism>
<sequence length="73" mass="7857">MVVVASDGYGRLMVAVAGEKMLDAIYGVERGRLREGGLRGSAWWRELGHIRDENKSASVAEMYSLGWGAGGEA</sequence>
<dbReference type="EMBL" id="LXQA010008118">
    <property type="protein sequence ID" value="MCH85231.1"/>
    <property type="molecule type" value="Genomic_DNA"/>
</dbReference>
<name>A0A392MD62_9FABA</name>
<evidence type="ECO:0000313" key="1">
    <source>
        <dbReference type="EMBL" id="MCH85231.1"/>
    </source>
</evidence>
<protein>
    <submittedName>
        <fullName evidence="1">Uncharacterized protein</fullName>
    </submittedName>
</protein>
<gene>
    <name evidence="1" type="ORF">A2U01_0006075</name>
</gene>
<accession>A0A392MD62</accession>
<feature type="non-terminal residue" evidence="1">
    <location>
        <position position="73"/>
    </location>
</feature>
<dbReference type="AlphaFoldDB" id="A0A392MD62"/>
<keyword evidence="2" id="KW-1185">Reference proteome</keyword>
<evidence type="ECO:0000313" key="2">
    <source>
        <dbReference type="Proteomes" id="UP000265520"/>
    </source>
</evidence>